<dbReference type="PANTHER" id="PTHR11113:SF14">
    <property type="entry name" value="N-ACETYLGLUCOSAMINE-6-PHOSPHATE DEACETYLASE"/>
    <property type="match status" value="1"/>
</dbReference>
<keyword evidence="2" id="KW-0378">Hydrolase</keyword>
<dbReference type="SUPFAM" id="SSF51338">
    <property type="entry name" value="Composite domain of metallo-dependent hydrolases"/>
    <property type="match status" value="1"/>
</dbReference>
<proteinExistence type="inferred from homology"/>
<evidence type="ECO:0000256" key="2">
    <source>
        <dbReference type="ARBA" id="ARBA00022801"/>
    </source>
</evidence>
<dbReference type="STRING" id="1817867.A3F83_10390"/>
<dbReference type="Gene3D" id="2.30.40.10">
    <property type="entry name" value="Urease, subunit C, domain 1"/>
    <property type="match status" value="1"/>
</dbReference>
<evidence type="ECO:0000259" key="3">
    <source>
        <dbReference type="Pfam" id="PF01979"/>
    </source>
</evidence>
<evidence type="ECO:0000256" key="1">
    <source>
        <dbReference type="ARBA" id="ARBA00010716"/>
    </source>
</evidence>
<evidence type="ECO:0000313" key="5">
    <source>
        <dbReference type="Proteomes" id="UP000179129"/>
    </source>
</evidence>
<comment type="caution">
    <text evidence="4">The sequence shown here is derived from an EMBL/GenBank/DDBJ whole genome shotgun (WGS) entry which is preliminary data.</text>
</comment>
<reference evidence="4 5" key="1">
    <citation type="journal article" date="2016" name="Nat. Commun.">
        <title>Thousands of microbial genomes shed light on interconnected biogeochemical processes in an aquifer system.</title>
        <authorList>
            <person name="Anantharaman K."/>
            <person name="Brown C.T."/>
            <person name="Hug L.A."/>
            <person name="Sharon I."/>
            <person name="Castelle C.J."/>
            <person name="Probst A.J."/>
            <person name="Thomas B.C."/>
            <person name="Singh A."/>
            <person name="Wilkins M.J."/>
            <person name="Karaoz U."/>
            <person name="Brodie E.L."/>
            <person name="Williams K.H."/>
            <person name="Hubbard S.S."/>
            <person name="Banfield J.F."/>
        </authorList>
    </citation>
    <scope>NUCLEOTIDE SEQUENCE [LARGE SCALE GENOMIC DNA]</scope>
</reference>
<dbReference type="PANTHER" id="PTHR11113">
    <property type="entry name" value="N-ACETYLGLUCOSAMINE-6-PHOSPHATE DEACETYLASE"/>
    <property type="match status" value="1"/>
</dbReference>
<feature type="domain" description="Amidohydrolase-related" evidence="3">
    <location>
        <begin position="55"/>
        <end position="423"/>
    </location>
</feature>
<dbReference type="GO" id="GO:0006046">
    <property type="term" value="P:N-acetylglucosamine catabolic process"/>
    <property type="evidence" value="ECO:0007669"/>
    <property type="project" value="TreeGrafter"/>
</dbReference>
<protein>
    <recommendedName>
        <fullName evidence="3">Amidohydrolase-related domain-containing protein</fullName>
    </recommendedName>
</protein>
<dbReference type="EMBL" id="MFIX01000259">
    <property type="protein sequence ID" value="OGG00408.1"/>
    <property type="molecule type" value="Genomic_DNA"/>
</dbReference>
<name>A0A1F5YJM6_9BACT</name>
<gene>
    <name evidence="4" type="ORF">A3F83_10390</name>
</gene>
<dbReference type="Gene3D" id="3.20.20.140">
    <property type="entry name" value="Metal-dependent hydrolases"/>
    <property type="match status" value="1"/>
</dbReference>
<sequence length="460" mass="49315">MEHGRHFVLTGGKVVTPEAVFEGAVEVRDGRIVRVGRFDGREAESAEIIPLHSAWVLPGLIDMHINDGVAILRNLSTPEEHAARLAEVSRGLINRGITGIFLATLAGPPESLRDYLEGLAIFRGRWKTEPSGTEICGVLIEGTFMNPDNCGAHNPEYIFPPDRKILDFLLEPGVARMVNIAPEYGDKALELISYVTERGLVAAAGHCKPTADQLSRAVDRGLKYFIHLLNGPTGSNTKAFYGGGTLEGALRDDRLAVELIVDLVHVDQPVLRDVISRKEARRVVAVSDSMFPSDSPEAEFEINGILGLIDRENNVISVVGRRAENGEVTEVAPPALETCDFSTLYGSAVNMDTVFPNTVSLLAAEQQGNFVRSHPALPLEEAVRQASLMCSTNPARITGLLDGSAGRKVGALKEGFEADIVVAEIAAGGWGVKFLPREVYLAGVPMLGRSGKAVGAAGGK</sequence>
<accession>A0A1F5YJM6</accession>
<dbReference type="Pfam" id="PF01979">
    <property type="entry name" value="Amidohydro_1"/>
    <property type="match status" value="1"/>
</dbReference>
<dbReference type="Proteomes" id="UP000179129">
    <property type="component" value="Unassembled WGS sequence"/>
</dbReference>
<dbReference type="InterPro" id="IPR032466">
    <property type="entry name" value="Metal_Hydrolase"/>
</dbReference>
<dbReference type="GO" id="GO:0008448">
    <property type="term" value="F:N-acetylglucosamine-6-phosphate deacetylase activity"/>
    <property type="evidence" value="ECO:0007669"/>
    <property type="project" value="TreeGrafter"/>
</dbReference>
<dbReference type="InterPro" id="IPR011059">
    <property type="entry name" value="Metal-dep_hydrolase_composite"/>
</dbReference>
<dbReference type="InterPro" id="IPR006680">
    <property type="entry name" value="Amidohydro-rel"/>
</dbReference>
<organism evidence="4 5">
    <name type="scientific">Candidatus Glassbacteria bacterium RIFCSPLOWO2_12_FULL_58_11</name>
    <dbReference type="NCBI Taxonomy" id="1817867"/>
    <lineage>
        <taxon>Bacteria</taxon>
        <taxon>Candidatus Glassiibacteriota</taxon>
    </lineage>
</organism>
<evidence type="ECO:0000313" key="4">
    <source>
        <dbReference type="EMBL" id="OGG00408.1"/>
    </source>
</evidence>
<dbReference type="AlphaFoldDB" id="A0A1F5YJM6"/>
<dbReference type="SUPFAM" id="SSF51556">
    <property type="entry name" value="Metallo-dependent hydrolases"/>
    <property type="match status" value="1"/>
</dbReference>
<comment type="similarity">
    <text evidence="1">Belongs to the metallo-dependent hydrolases superfamily. NagA family.</text>
</comment>